<protein>
    <recommendedName>
        <fullName evidence="6">C3H1-type domain-containing protein</fullName>
    </recommendedName>
</protein>
<keyword evidence="2 4" id="KW-0863">Zinc-finger</keyword>
<feature type="domain" description="C3H1-type" evidence="6">
    <location>
        <begin position="229"/>
        <end position="256"/>
    </location>
</feature>
<comment type="caution">
    <text evidence="7">The sequence shown here is derived from an EMBL/GenBank/DDBJ whole genome shotgun (WGS) entry which is preliminary data.</text>
</comment>
<feature type="region of interest" description="Disordered" evidence="5">
    <location>
        <begin position="1"/>
        <end position="44"/>
    </location>
</feature>
<evidence type="ECO:0000313" key="7">
    <source>
        <dbReference type="EMBL" id="KAF4651207.1"/>
    </source>
</evidence>
<dbReference type="AlphaFoldDB" id="A0A7J6KWB2"/>
<dbReference type="PROSITE" id="PS50103">
    <property type="entry name" value="ZF_C3H1"/>
    <property type="match status" value="1"/>
</dbReference>
<feature type="zinc finger region" description="C3H1-type" evidence="4">
    <location>
        <begin position="229"/>
        <end position="256"/>
    </location>
</feature>
<reference evidence="7 8" key="1">
    <citation type="submission" date="2020-04" db="EMBL/GenBank/DDBJ databases">
        <title>Perkinsus chesapeaki whole genome sequence.</title>
        <authorList>
            <person name="Bogema D.R."/>
        </authorList>
    </citation>
    <scope>NUCLEOTIDE SEQUENCE [LARGE SCALE GENOMIC DNA]</scope>
    <source>
        <strain evidence="7">ATCC PRA-425</strain>
    </source>
</reference>
<dbReference type="OrthoDB" id="10527846at2759"/>
<dbReference type="InterPro" id="IPR000571">
    <property type="entry name" value="Znf_CCCH"/>
</dbReference>
<dbReference type="SMART" id="SM00356">
    <property type="entry name" value="ZnF_C3H1"/>
    <property type="match status" value="1"/>
</dbReference>
<dbReference type="Proteomes" id="UP000591131">
    <property type="component" value="Unassembled WGS sequence"/>
</dbReference>
<feature type="region of interest" description="Disordered" evidence="5">
    <location>
        <begin position="201"/>
        <end position="226"/>
    </location>
</feature>
<name>A0A7J6KWB2_PERCH</name>
<proteinExistence type="predicted"/>
<dbReference type="CDD" id="cd00303">
    <property type="entry name" value="retropepsin_like"/>
    <property type="match status" value="1"/>
</dbReference>
<dbReference type="EMBL" id="JAAPAO010001100">
    <property type="protein sequence ID" value="KAF4651207.1"/>
    <property type="molecule type" value="Genomic_DNA"/>
</dbReference>
<feature type="region of interest" description="Disordered" evidence="5">
    <location>
        <begin position="255"/>
        <end position="280"/>
    </location>
</feature>
<evidence type="ECO:0000313" key="8">
    <source>
        <dbReference type="Proteomes" id="UP000591131"/>
    </source>
</evidence>
<feature type="compositionally biased region" description="Low complexity" evidence="5">
    <location>
        <begin position="257"/>
        <end position="280"/>
    </location>
</feature>
<gene>
    <name evidence="7" type="ORF">FOL47_000594</name>
</gene>
<dbReference type="InterPro" id="IPR041367">
    <property type="entry name" value="Znf-CCCH_4"/>
</dbReference>
<evidence type="ECO:0000256" key="3">
    <source>
        <dbReference type="ARBA" id="ARBA00022833"/>
    </source>
</evidence>
<dbReference type="SUPFAM" id="SSF90229">
    <property type="entry name" value="CCCH zinc finger"/>
    <property type="match status" value="1"/>
</dbReference>
<organism evidence="7 8">
    <name type="scientific">Perkinsus chesapeaki</name>
    <name type="common">Clam parasite</name>
    <name type="synonym">Perkinsus andrewsi</name>
    <dbReference type="NCBI Taxonomy" id="330153"/>
    <lineage>
        <taxon>Eukaryota</taxon>
        <taxon>Sar</taxon>
        <taxon>Alveolata</taxon>
        <taxon>Perkinsozoa</taxon>
        <taxon>Perkinsea</taxon>
        <taxon>Perkinsida</taxon>
        <taxon>Perkinsidae</taxon>
        <taxon>Perkinsus</taxon>
    </lineage>
</organism>
<evidence type="ECO:0000256" key="1">
    <source>
        <dbReference type="ARBA" id="ARBA00022723"/>
    </source>
</evidence>
<dbReference type="GO" id="GO:0008270">
    <property type="term" value="F:zinc ion binding"/>
    <property type="evidence" value="ECO:0007669"/>
    <property type="project" value="UniProtKB-KW"/>
</dbReference>
<accession>A0A7J6KWB2</accession>
<dbReference type="InterPro" id="IPR036855">
    <property type="entry name" value="Znf_CCCH_sf"/>
</dbReference>
<evidence type="ECO:0000256" key="5">
    <source>
        <dbReference type="SAM" id="MobiDB-lite"/>
    </source>
</evidence>
<evidence type="ECO:0000256" key="4">
    <source>
        <dbReference type="PROSITE-ProRule" id="PRU00723"/>
    </source>
</evidence>
<sequence>MTSTTTLASSCSPTQGSDIPQQGNTPTSLKAPDGQPWKGSHDTRPVSSFIRRVADAAQVAGLSDIGLWKYLNLTALQESDSRDLSSYSRQHHVEASSYKEKLLAAENWLLTTFASTNTDDTLYQRLDLVHNGTYQEVKAVRYDAACMNHTLHESSLKRAIVNALLPSTQSALRTVYPNLLNITLNQLTDWATSFEKANNKSVKPLASPASSTSTSTTPLPQQRLQSQVPLNQQVCRNFLQGRCIYGDKCFRSHDPKTTTSTTTTTPSTNTNDTTDSTTNKGAFGSIDSGLSGTTTVTIHDHPTNFEKLAMVDSGCTHSLLSYDAIPSTLVPHVRQLPEPVHLHCLNGTQLEATSCITPPWNFVDGPHNTARSTTFLVTSSLPPSIDLVLGYNAQKPESPTSILLTTLLSYPHLLTIRHLLYIYLR</sequence>
<keyword evidence="1 4" id="KW-0479">Metal-binding</keyword>
<keyword evidence="8" id="KW-1185">Reference proteome</keyword>
<evidence type="ECO:0000256" key="2">
    <source>
        <dbReference type="ARBA" id="ARBA00022771"/>
    </source>
</evidence>
<feature type="compositionally biased region" description="Polar residues" evidence="5">
    <location>
        <begin position="1"/>
        <end position="28"/>
    </location>
</feature>
<dbReference type="Pfam" id="PF18044">
    <property type="entry name" value="zf-CCCH_4"/>
    <property type="match status" value="1"/>
</dbReference>
<dbReference type="Gene3D" id="4.10.1000.10">
    <property type="entry name" value="Zinc finger, CCCH-type"/>
    <property type="match status" value="1"/>
</dbReference>
<keyword evidence="3 4" id="KW-0862">Zinc</keyword>
<feature type="compositionally biased region" description="Low complexity" evidence="5">
    <location>
        <begin position="204"/>
        <end position="220"/>
    </location>
</feature>
<evidence type="ECO:0000259" key="6">
    <source>
        <dbReference type="PROSITE" id="PS50103"/>
    </source>
</evidence>